<protein>
    <submittedName>
        <fullName evidence="11">RETICULATA-RELATED 1, chloroplastic</fullName>
    </submittedName>
</protein>
<dbReference type="PANTHER" id="PTHR31038">
    <property type="entry name" value="EXPRESSED PROTEIN-RELATED"/>
    <property type="match status" value="1"/>
</dbReference>
<dbReference type="Gramene" id="OE9A046108T1">
    <property type="protein sequence ID" value="OE9A046108C1"/>
    <property type="gene ID" value="OE9A046108"/>
</dbReference>
<evidence type="ECO:0000313" key="12">
    <source>
        <dbReference type="Proteomes" id="UP000594638"/>
    </source>
</evidence>
<evidence type="ECO:0000256" key="8">
    <source>
        <dbReference type="ARBA" id="ARBA00023136"/>
    </source>
</evidence>
<feature type="region of interest" description="Disordered" evidence="9">
    <location>
        <begin position="72"/>
        <end position="114"/>
    </location>
</feature>
<dbReference type="GO" id="GO:0099402">
    <property type="term" value="P:plant organ development"/>
    <property type="evidence" value="ECO:0007669"/>
    <property type="project" value="TreeGrafter"/>
</dbReference>
<keyword evidence="3" id="KW-0150">Chloroplast</keyword>
<evidence type="ECO:0000256" key="4">
    <source>
        <dbReference type="ARBA" id="ARBA00022640"/>
    </source>
</evidence>
<keyword evidence="6" id="KW-0809">Transit peptide</keyword>
<feature type="compositionally biased region" description="Gly residues" evidence="9">
    <location>
        <begin position="97"/>
        <end position="106"/>
    </location>
</feature>
<keyword evidence="7 10" id="KW-1133">Transmembrane helix</keyword>
<keyword evidence="12" id="KW-1185">Reference proteome</keyword>
<keyword evidence="4" id="KW-0934">Plastid</keyword>
<comment type="subcellular location">
    <subcellularLocation>
        <location evidence="1">Plastid</location>
        <location evidence="1">Chloroplast membrane</location>
        <topology evidence="1">Multi-pass membrane protein</topology>
    </subcellularLocation>
</comment>
<evidence type="ECO:0000256" key="5">
    <source>
        <dbReference type="ARBA" id="ARBA00022692"/>
    </source>
</evidence>
<proteinExistence type="inferred from homology"/>
<dbReference type="PANTHER" id="PTHR31038:SF18">
    <property type="entry name" value="PROTEIN RETICULATA-RELATED 1, CHLOROPLASTIC"/>
    <property type="match status" value="1"/>
</dbReference>
<name>A0A8S0QLA8_OLEEU</name>
<evidence type="ECO:0000256" key="6">
    <source>
        <dbReference type="ARBA" id="ARBA00022946"/>
    </source>
</evidence>
<feature type="transmembrane region" description="Helical" evidence="10">
    <location>
        <begin position="220"/>
        <end position="243"/>
    </location>
</feature>
<dbReference type="InterPro" id="IPR021825">
    <property type="entry name" value="RETICULATA-related"/>
</dbReference>
<evidence type="ECO:0000256" key="3">
    <source>
        <dbReference type="ARBA" id="ARBA00022528"/>
    </source>
</evidence>
<evidence type="ECO:0000256" key="10">
    <source>
        <dbReference type="SAM" id="Phobius"/>
    </source>
</evidence>
<feature type="transmembrane region" description="Helical" evidence="10">
    <location>
        <begin position="293"/>
        <end position="313"/>
    </location>
</feature>
<sequence length="403" mass="43469">MSAIFIPTGLTISKLCNSADGNNSLHHCTSSNACFEFKIFAELTPSNHRSFKNGNQKLFRVKCSESESVAKTISSSEGFEGTEIDGNGDGGDDLFPPGGGGSGGGGEEGDDDEEEFGPIMKYEDVMKEAEIRGANLPPDMLEAAKTTGLRELILARYLDFQGSVGPLGFLMRHCSMLRNRMLADPSFLFKVGTEVVIDSCCATFAEVKQRGKDFWAEFELYAADLLVGIVVDIALVGMLAPYARIGKRSVSSGFLGRVQHICGALPSSVFEAERPGIKFSSQQRIATYFYKGVLYGSVGFGCGLIGQGIANMIMTAKRSIKKSEEDIPVPPLVKSAALWGVFLAVSSNTRYQIINGLEHLVEASPLGKQIPPVAMAFTVGVRFANNIYGGMQFVDWAKWSGVQ</sequence>
<dbReference type="Pfam" id="PF11891">
    <property type="entry name" value="RETICULATA-like"/>
    <property type="match status" value="1"/>
</dbReference>
<organism evidence="11 12">
    <name type="scientific">Olea europaea subsp. europaea</name>
    <dbReference type="NCBI Taxonomy" id="158383"/>
    <lineage>
        <taxon>Eukaryota</taxon>
        <taxon>Viridiplantae</taxon>
        <taxon>Streptophyta</taxon>
        <taxon>Embryophyta</taxon>
        <taxon>Tracheophyta</taxon>
        <taxon>Spermatophyta</taxon>
        <taxon>Magnoliopsida</taxon>
        <taxon>eudicotyledons</taxon>
        <taxon>Gunneridae</taxon>
        <taxon>Pentapetalae</taxon>
        <taxon>asterids</taxon>
        <taxon>lamiids</taxon>
        <taxon>Lamiales</taxon>
        <taxon>Oleaceae</taxon>
        <taxon>Oleeae</taxon>
        <taxon>Olea</taxon>
    </lineage>
</organism>
<comment type="caution">
    <text evidence="11">The sequence shown here is derived from an EMBL/GenBank/DDBJ whole genome shotgun (WGS) entry which is preliminary data.</text>
</comment>
<dbReference type="EMBL" id="CACTIH010001855">
    <property type="protein sequence ID" value="CAA2966183.1"/>
    <property type="molecule type" value="Genomic_DNA"/>
</dbReference>
<keyword evidence="8 10" id="KW-0472">Membrane</keyword>
<dbReference type="GO" id="GO:0009706">
    <property type="term" value="C:chloroplast inner membrane"/>
    <property type="evidence" value="ECO:0007669"/>
    <property type="project" value="TreeGrafter"/>
</dbReference>
<keyword evidence="5 10" id="KW-0812">Transmembrane</keyword>
<comment type="similarity">
    <text evidence="2">Belongs to the RETICULATA family.</text>
</comment>
<dbReference type="AlphaFoldDB" id="A0A8S0QLA8"/>
<evidence type="ECO:0000256" key="1">
    <source>
        <dbReference type="ARBA" id="ARBA00004508"/>
    </source>
</evidence>
<reference evidence="11 12" key="1">
    <citation type="submission" date="2019-12" db="EMBL/GenBank/DDBJ databases">
        <authorList>
            <person name="Alioto T."/>
            <person name="Alioto T."/>
            <person name="Gomez Garrido J."/>
        </authorList>
    </citation>
    <scope>NUCLEOTIDE SEQUENCE [LARGE SCALE GENOMIC DNA]</scope>
</reference>
<evidence type="ECO:0000256" key="9">
    <source>
        <dbReference type="SAM" id="MobiDB-lite"/>
    </source>
</evidence>
<evidence type="ECO:0000256" key="7">
    <source>
        <dbReference type="ARBA" id="ARBA00022989"/>
    </source>
</evidence>
<dbReference type="OrthoDB" id="205639at2759"/>
<evidence type="ECO:0000313" key="11">
    <source>
        <dbReference type="EMBL" id="CAA2966183.1"/>
    </source>
</evidence>
<accession>A0A8S0QLA8</accession>
<gene>
    <name evidence="11" type="ORF">OLEA9_A046108</name>
</gene>
<dbReference type="Proteomes" id="UP000594638">
    <property type="component" value="Unassembled WGS sequence"/>
</dbReference>
<evidence type="ECO:0000256" key="2">
    <source>
        <dbReference type="ARBA" id="ARBA00010793"/>
    </source>
</evidence>